<dbReference type="Proteomes" id="UP000515158">
    <property type="component" value="Unplaced"/>
</dbReference>
<dbReference type="InterPro" id="IPR036273">
    <property type="entry name" value="CRAL/TRIO_N_dom_sf"/>
</dbReference>
<accession>A0A6P8ZKQ5</accession>
<evidence type="ECO:0000256" key="1">
    <source>
        <dbReference type="SAM" id="MobiDB-lite"/>
    </source>
</evidence>
<evidence type="ECO:0000313" key="3">
    <source>
        <dbReference type="RefSeq" id="XP_034237514.1"/>
    </source>
</evidence>
<dbReference type="GeneID" id="117642986"/>
<dbReference type="GO" id="GO:0016020">
    <property type="term" value="C:membrane"/>
    <property type="evidence" value="ECO:0007669"/>
    <property type="project" value="TreeGrafter"/>
</dbReference>
<dbReference type="PANTHER" id="PTHR10174:SF213">
    <property type="entry name" value="CRAL-TRIO DOMAIN-CONTAINING PROTEIN"/>
    <property type="match status" value="1"/>
</dbReference>
<dbReference type="SUPFAM" id="SSF46938">
    <property type="entry name" value="CRAL/TRIO N-terminal domain"/>
    <property type="match status" value="1"/>
</dbReference>
<dbReference type="RefSeq" id="XP_034237514.1">
    <property type="nucleotide sequence ID" value="XM_034381623.1"/>
</dbReference>
<dbReference type="PANTHER" id="PTHR10174">
    <property type="entry name" value="ALPHA-TOCOPHEROL TRANSFER PROTEIN-RELATED"/>
    <property type="match status" value="1"/>
</dbReference>
<gene>
    <name evidence="3" type="primary">LOC117642986</name>
</gene>
<dbReference type="InParanoid" id="A0A6P8ZKQ5"/>
<feature type="region of interest" description="Disordered" evidence="1">
    <location>
        <begin position="211"/>
        <end position="237"/>
    </location>
</feature>
<dbReference type="GO" id="GO:1902936">
    <property type="term" value="F:phosphatidylinositol bisphosphate binding"/>
    <property type="evidence" value="ECO:0007669"/>
    <property type="project" value="TreeGrafter"/>
</dbReference>
<keyword evidence="2" id="KW-1185">Reference proteome</keyword>
<dbReference type="KEGG" id="tpal:117642986"/>
<organism evidence="3">
    <name type="scientific">Thrips palmi</name>
    <name type="common">Melon thrips</name>
    <dbReference type="NCBI Taxonomy" id="161013"/>
    <lineage>
        <taxon>Eukaryota</taxon>
        <taxon>Metazoa</taxon>
        <taxon>Ecdysozoa</taxon>
        <taxon>Arthropoda</taxon>
        <taxon>Hexapoda</taxon>
        <taxon>Insecta</taxon>
        <taxon>Pterygota</taxon>
        <taxon>Neoptera</taxon>
        <taxon>Paraneoptera</taxon>
        <taxon>Thysanoptera</taxon>
        <taxon>Terebrantia</taxon>
        <taxon>Thripoidea</taxon>
        <taxon>Thripidae</taxon>
        <taxon>Thrips</taxon>
    </lineage>
</organism>
<proteinExistence type="predicted"/>
<evidence type="ECO:0000313" key="2">
    <source>
        <dbReference type="Proteomes" id="UP000515158"/>
    </source>
</evidence>
<name>A0A6P8ZKQ5_THRPL</name>
<sequence>MSSQYRIPKMRVTAAEMAERIEDFNPETIHALRKWLDDQPHYPPTSEEQLILFAHSCYYDVEKSKSCIDNCYNIASSTPEFFQKRDLDLPDVKHILTVTDNAVFPNQTPLTTTLSCTGCKPVRLEGCLLHFGHPGQNCSNLEAGAAEHSFFYSASELEKLYDAIPRDCLPPDFGGTLGKTVAELHAANTEALREMRQYWADQATLVIDETKRPSKKGKKDKAVVQDATPDIRRLELD</sequence>
<dbReference type="Gene3D" id="1.20.5.1200">
    <property type="entry name" value="Alpha-tocopherol transfer"/>
    <property type="match status" value="1"/>
</dbReference>
<protein>
    <submittedName>
        <fullName evidence="3">Uncharacterized protein LOC117642986</fullName>
    </submittedName>
</protein>
<dbReference type="OrthoDB" id="6736570at2759"/>
<dbReference type="SUPFAM" id="SSF52087">
    <property type="entry name" value="CRAL/TRIO domain"/>
    <property type="match status" value="1"/>
</dbReference>
<reference evidence="3" key="1">
    <citation type="submission" date="2025-08" db="UniProtKB">
        <authorList>
            <consortium name="RefSeq"/>
        </authorList>
    </citation>
    <scope>IDENTIFICATION</scope>
    <source>
        <tissue evidence="3">Total insect</tissue>
    </source>
</reference>
<dbReference type="InterPro" id="IPR036865">
    <property type="entry name" value="CRAL-TRIO_dom_sf"/>
</dbReference>
<dbReference type="AlphaFoldDB" id="A0A6P8ZKQ5"/>